<evidence type="ECO:0000313" key="2">
    <source>
        <dbReference type="EMBL" id="CAI3977779.1"/>
    </source>
</evidence>
<feature type="region of interest" description="Disordered" evidence="1">
    <location>
        <begin position="35"/>
        <end position="62"/>
    </location>
</feature>
<dbReference type="EMBL" id="CAMXCT030000365">
    <property type="protein sequence ID" value="CAL4765091.1"/>
    <property type="molecule type" value="Genomic_DNA"/>
</dbReference>
<protein>
    <submittedName>
        <fullName evidence="3">Cytochrome c-type biogenesis ccda-like chloroplastic protein 1</fullName>
    </submittedName>
</protein>
<proteinExistence type="predicted"/>
<keyword evidence="4" id="KW-1185">Reference proteome</keyword>
<reference evidence="2" key="1">
    <citation type="submission" date="2022-10" db="EMBL/GenBank/DDBJ databases">
        <authorList>
            <person name="Chen Y."/>
            <person name="Dougan E. K."/>
            <person name="Chan C."/>
            <person name="Rhodes N."/>
            <person name="Thang M."/>
        </authorList>
    </citation>
    <scope>NUCLEOTIDE SEQUENCE</scope>
</reference>
<dbReference type="EMBL" id="CAMXCT010000365">
    <property type="protein sequence ID" value="CAI3977779.1"/>
    <property type="molecule type" value="Genomic_DNA"/>
</dbReference>
<evidence type="ECO:0000256" key="1">
    <source>
        <dbReference type="SAM" id="MobiDB-lite"/>
    </source>
</evidence>
<accession>A0A9P1FHZ8</accession>
<comment type="caution">
    <text evidence="2">The sequence shown here is derived from an EMBL/GenBank/DDBJ whole genome shotgun (WGS) entry which is preliminary data.</text>
</comment>
<evidence type="ECO:0000313" key="3">
    <source>
        <dbReference type="EMBL" id="CAL4765091.1"/>
    </source>
</evidence>
<dbReference type="AlphaFoldDB" id="A0A9P1FHZ8"/>
<evidence type="ECO:0000313" key="4">
    <source>
        <dbReference type="Proteomes" id="UP001152797"/>
    </source>
</evidence>
<gene>
    <name evidence="2" type="ORF">C1SCF055_LOCUS5897</name>
</gene>
<dbReference type="EMBL" id="CAMXCT020000365">
    <property type="protein sequence ID" value="CAL1131154.1"/>
    <property type="molecule type" value="Genomic_DNA"/>
</dbReference>
<name>A0A9P1FHZ8_9DINO</name>
<dbReference type="Proteomes" id="UP001152797">
    <property type="component" value="Unassembled WGS sequence"/>
</dbReference>
<sequence>MTVTGAALSPATMASMAALELDVMPWKVQVSNASTAASDGSDGFQESLREALSPGSSDSDSLRHIIPASAQNQKMPSAMEPMRAGMLSTPSIPPPPGLEIERGADVNIPSKAEPMSSPEGLFDLVQELHHQVSALQSELYTQQAQQAQLMQPMPTLQAMQPSVVPEGVWTSMPVTHSTPFADGVSPLPCWHGYNHVSTGQDPKLTSARSHTLKNGPNALRVRQFCTACGVRVQQSSALFCTSCGHRLD</sequence>
<organism evidence="2">
    <name type="scientific">Cladocopium goreaui</name>
    <dbReference type="NCBI Taxonomy" id="2562237"/>
    <lineage>
        <taxon>Eukaryota</taxon>
        <taxon>Sar</taxon>
        <taxon>Alveolata</taxon>
        <taxon>Dinophyceae</taxon>
        <taxon>Suessiales</taxon>
        <taxon>Symbiodiniaceae</taxon>
        <taxon>Cladocopium</taxon>
    </lineage>
</organism>
<reference evidence="3 4" key="2">
    <citation type="submission" date="2024-05" db="EMBL/GenBank/DDBJ databases">
        <authorList>
            <person name="Chen Y."/>
            <person name="Shah S."/>
            <person name="Dougan E. K."/>
            <person name="Thang M."/>
            <person name="Chan C."/>
        </authorList>
    </citation>
    <scope>NUCLEOTIDE SEQUENCE [LARGE SCALE GENOMIC DNA]</scope>
</reference>